<gene>
    <name evidence="2" type="ORF">MQN93_29840</name>
</gene>
<dbReference type="EMBL" id="JALDAX010000013">
    <property type="protein sequence ID" value="MCI3243932.1"/>
    <property type="molecule type" value="Genomic_DNA"/>
</dbReference>
<accession>A0ABS9XPB8</accession>
<sequence length="45" mass="4875">MKLGKALATGVAEEQPQTSVQEPEEIELPEETTELKAPEEVPAAR</sequence>
<name>A0ABS9XPB8_9ACTN</name>
<protein>
    <submittedName>
        <fullName evidence="2">Uncharacterized protein</fullName>
    </submittedName>
</protein>
<feature type="compositionally biased region" description="Acidic residues" evidence="1">
    <location>
        <begin position="22"/>
        <end position="32"/>
    </location>
</feature>
<feature type="region of interest" description="Disordered" evidence="1">
    <location>
        <begin position="1"/>
        <end position="45"/>
    </location>
</feature>
<comment type="caution">
    <text evidence="2">The sequence shown here is derived from an EMBL/GenBank/DDBJ whole genome shotgun (WGS) entry which is preliminary data.</text>
</comment>
<proteinExistence type="predicted"/>
<evidence type="ECO:0000313" key="3">
    <source>
        <dbReference type="Proteomes" id="UP001165270"/>
    </source>
</evidence>
<dbReference type="RefSeq" id="WP_016436153.1">
    <property type="nucleotide sequence ID" value="NZ_JALDAX010000013.1"/>
</dbReference>
<organism evidence="2 3">
    <name type="scientific">Streptomyces spinosisporus</name>
    <dbReference type="NCBI Taxonomy" id="2927582"/>
    <lineage>
        <taxon>Bacteria</taxon>
        <taxon>Bacillati</taxon>
        <taxon>Actinomycetota</taxon>
        <taxon>Actinomycetes</taxon>
        <taxon>Kitasatosporales</taxon>
        <taxon>Streptomycetaceae</taxon>
        <taxon>Streptomyces</taxon>
    </lineage>
</organism>
<evidence type="ECO:0000313" key="2">
    <source>
        <dbReference type="EMBL" id="MCI3243932.1"/>
    </source>
</evidence>
<evidence type="ECO:0000256" key="1">
    <source>
        <dbReference type="SAM" id="MobiDB-lite"/>
    </source>
</evidence>
<reference evidence="2" key="1">
    <citation type="submission" date="2022-03" db="EMBL/GenBank/DDBJ databases">
        <title>Streptomyces 7R015 and 7R016 isolated from Barleria lupulina in Thailand.</title>
        <authorList>
            <person name="Kanchanasin P."/>
            <person name="Phongsopitanun W."/>
            <person name="Tanasupawat S."/>
        </authorList>
    </citation>
    <scope>NUCLEOTIDE SEQUENCE</scope>
    <source>
        <strain evidence="2">7R016</strain>
    </source>
</reference>
<keyword evidence="3" id="KW-1185">Reference proteome</keyword>
<dbReference type="Proteomes" id="UP001165270">
    <property type="component" value="Unassembled WGS sequence"/>
</dbReference>